<dbReference type="Proteomes" id="UP000267606">
    <property type="component" value="Unassembled WGS sequence"/>
</dbReference>
<evidence type="ECO:0000313" key="2">
    <source>
        <dbReference type="EMBL" id="VDO40774.1"/>
    </source>
</evidence>
<feature type="region of interest" description="Disordered" evidence="1">
    <location>
        <begin position="1"/>
        <end position="28"/>
    </location>
</feature>
<dbReference type="EMBL" id="UZAJ01003695">
    <property type="protein sequence ID" value="VDO40774.1"/>
    <property type="molecule type" value="Genomic_DNA"/>
</dbReference>
<name>A0A183HB36_9BILA</name>
<evidence type="ECO:0000313" key="3">
    <source>
        <dbReference type="Proteomes" id="UP000267606"/>
    </source>
</evidence>
<feature type="compositionally biased region" description="Polar residues" evidence="1">
    <location>
        <begin position="11"/>
        <end position="28"/>
    </location>
</feature>
<dbReference type="InterPro" id="IPR045209">
    <property type="entry name" value="Rrp5"/>
</dbReference>
<proteinExistence type="predicted"/>
<reference evidence="2 3" key="2">
    <citation type="submission" date="2018-11" db="EMBL/GenBank/DDBJ databases">
        <authorList>
            <consortium name="Pathogen Informatics"/>
        </authorList>
    </citation>
    <scope>NUCLEOTIDE SEQUENCE [LARGE SCALE GENOMIC DNA]</scope>
</reference>
<dbReference type="WBParaSite" id="OFLC_0000469701-mRNA-1">
    <property type="protein sequence ID" value="OFLC_0000469701-mRNA-1"/>
    <property type="gene ID" value="OFLC_0000469701"/>
</dbReference>
<protein>
    <submittedName>
        <fullName evidence="4">S1 motif domain-containing protein</fullName>
    </submittedName>
</protein>
<dbReference type="GO" id="GO:0032040">
    <property type="term" value="C:small-subunit processome"/>
    <property type="evidence" value="ECO:0007669"/>
    <property type="project" value="TreeGrafter"/>
</dbReference>
<dbReference type="PANTHER" id="PTHR23270:SF10">
    <property type="entry name" value="PROTEIN RRP5 HOMOLOG"/>
    <property type="match status" value="1"/>
</dbReference>
<dbReference type="PANTHER" id="PTHR23270">
    <property type="entry name" value="PROGRAMMED CELL DEATH PROTEIN 11 PRE-RRNA PROCESSING PROTEIN RRP5"/>
    <property type="match status" value="1"/>
</dbReference>
<dbReference type="GO" id="GO:0003723">
    <property type="term" value="F:RNA binding"/>
    <property type="evidence" value="ECO:0007669"/>
    <property type="project" value="TreeGrafter"/>
</dbReference>
<keyword evidence="3" id="KW-1185">Reference proteome</keyword>
<accession>A0A183HB36</accession>
<organism evidence="4">
    <name type="scientific">Onchocerca flexuosa</name>
    <dbReference type="NCBI Taxonomy" id="387005"/>
    <lineage>
        <taxon>Eukaryota</taxon>
        <taxon>Metazoa</taxon>
        <taxon>Ecdysozoa</taxon>
        <taxon>Nematoda</taxon>
        <taxon>Chromadorea</taxon>
        <taxon>Rhabditida</taxon>
        <taxon>Spirurina</taxon>
        <taxon>Spiruromorpha</taxon>
        <taxon>Filarioidea</taxon>
        <taxon>Onchocercidae</taxon>
        <taxon>Onchocerca</taxon>
    </lineage>
</organism>
<gene>
    <name evidence="2" type="ORF">OFLC_LOCUS4698</name>
</gene>
<dbReference type="AlphaFoldDB" id="A0A183HB36"/>
<evidence type="ECO:0000256" key="1">
    <source>
        <dbReference type="SAM" id="MobiDB-lite"/>
    </source>
</evidence>
<dbReference type="STRING" id="387005.A0A183HB36"/>
<sequence>MHIKDHVLTRENPSSDTQKSTPNSSTMNAVHRDKDLTHYCYILTRYLVFVLGVWKSKSFLCGYFKDILNMEIDFPREDLSISRKRRGTFSDNNETTDVQQRPIKKESKFEFDGVWNQRITSDFLTEGMLGLGVITKIKEAEILLECSDGVIVKVPVQNFGSLILETLQSSSSLTLEDVFRIGQMLAFKVLKAGEIHETERKRKKVSYPIVSCDPLTVNFHLNPGSLSNGLVLNGIVESVEDK</sequence>
<evidence type="ECO:0000313" key="4">
    <source>
        <dbReference type="WBParaSite" id="OFLC_0000469701-mRNA-1"/>
    </source>
</evidence>
<reference evidence="4" key="1">
    <citation type="submission" date="2016-06" db="UniProtKB">
        <authorList>
            <consortium name="WormBaseParasite"/>
        </authorList>
    </citation>
    <scope>IDENTIFICATION</scope>
</reference>
<dbReference type="GO" id="GO:0006364">
    <property type="term" value="P:rRNA processing"/>
    <property type="evidence" value="ECO:0007669"/>
    <property type="project" value="InterPro"/>
</dbReference>